<name>I5BV16_9BACT</name>
<dbReference type="AlphaFoldDB" id="I5BV16"/>
<sequence length="183" mass="21367">MKSTNEGFDPTFIQNFQASCAATGKNFRLVEEEDNTEEYVRFQFVGKYEGKDVLYDAALYTLRLHHASEVIELAEHEAAKKFKNFSSIRYEEDEDGNLKPLSPEEEEIGWFITEMIHQIEDEETVKVQEFIDLDTNHDFGIGLDAALNRDFISEKEVAHFVQSFNEDTLQLDDTFLFFSDRRR</sequence>
<dbReference type="Proteomes" id="UP000005551">
    <property type="component" value="Unassembled WGS sequence"/>
</dbReference>
<gene>
    <name evidence="1" type="ORF">A3SI_18026</name>
</gene>
<comment type="caution">
    <text evidence="1">The sequence shown here is derived from an EMBL/GenBank/DDBJ whole genome shotgun (WGS) entry which is preliminary data.</text>
</comment>
<dbReference type="PATRIC" id="fig|1189621.3.peg.3739"/>
<dbReference type="EMBL" id="AJYA01000061">
    <property type="protein sequence ID" value="EIM73418.1"/>
    <property type="molecule type" value="Genomic_DNA"/>
</dbReference>
<evidence type="ECO:0000313" key="1">
    <source>
        <dbReference type="EMBL" id="EIM73418.1"/>
    </source>
</evidence>
<accession>I5BV16</accession>
<evidence type="ECO:0000313" key="2">
    <source>
        <dbReference type="Proteomes" id="UP000005551"/>
    </source>
</evidence>
<proteinExistence type="predicted"/>
<dbReference type="STRING" id="1189621.A3SI_18026"/>
<keyword evidence="2" id="KW-1185">Reference proteome</keyword>
<reference evidence="1 2" key="1">
    <citation type="submission" date="2012-05" db="EMBL/GenBank/DDBJ databases">
        <title>Genome sequence of Nitritalea halalkaliphila LW7.</title>
        <authorList>
            <person name="Jangir P.K."/>
            <person name="Singh A."/>
            <person name="Shivaji S."/>
            <person name="Sharma R."/>
        </authorList>
    </citation>
    <scope>NUCLEOTIDE SEQUENCE [LARGE SCALE GENOMIC DNA]</scope>
    <source>
        <strain evidence="1 2">LW7</strain>
    </source>
</reference>
<dbReference type="RefSeq" id="WP_009057134.1">
    <property type="nucleotide sequence ID" value="NZ_AJYA01000061.1"/>
</dbReference>
<protein>
    <submittedName>
        <fullName evidence="1">Uncharacterized protein</fullName>
    </submittedName>
</protein>
<organism evidence="1 2">
    <name type="scientific">Nitritalea halalkaliphila LW7</name>
    <dbReference type="NCBI Taxonomy" id="1189621"/>
    <lineage>
        <taxon>Bacteria</taxon>
        <taxon>Pseudomonadati</taxon>
        <taxon>Bacteroidota</taxon>
        <taxon>Cytophagia</taxon>
        <taxon>Cytophagales</taxon>
        <taxon>Cyclobacteriaceae</taxon>
        <taxon>Nitritalea</taxon>
    </lineage>
</organism>